<feature type="transmembrane region" description="Helical" evidence="1">
    <location>
        <begin position="141"/>
        <end position="160"/>
    </location>
</feature>
<evidence type="ECO:0000256" key="1">
    <source>
        <dbReference type="SAM" id="Phobius"/>
    </source>
</evidence>
<evidence type="ECO:0000313" key="2">
    <source>
        <dbReference type="EMBL" id="CAG7687325.1"/>
    </source>
</evidence>
<keyword evidence="3" id="KW-1185">Reference proteome</keyword>
<reference evidence="2" key="1">
    <citation type="submission" date="2021-06" db="EMBL/GenBank/DDBJ databases">
        <authorList>
            <person name="Hodson N. C."/>
            <person name="Mongue J. A."/>
            <person name="Jaron S. K."/>
        </authorList>
    </citation>
    <scope>NUCLEOTIDE SEQUENCE</scope>
</reference>
<keyword evidence="1" id="KW-0472">Membrane</keyword>
<organism evidence="2 3">
    <name type="scientific">Allacma fusca</name>
    <dbReference type="NCBI Taxonomy" id="39272"/>
    <lineage>
        <taxon>Eukaryota</taxon>
        <taxon>Metazoa</taxon>
        <taxon>Ecdysozoa</taxon>
        <taxon>Arthropoda</taxon>
        <taxon>Hexapoda</taxon>
        <taxon>Collembola</taxon>
        <taxon>Symphypleona</taxon>
        <taxon>Sminthuridae</taxon>
        <taxon>Allacma</taxon>
    </lineage>
</organism>
<keyword evidence="1" id="KW-0812">Transmembrane</keyword>
<protein>
    <submittedName>
        <fullName evidence="2">Uncharacterized protein</fullName>
    </submittedName>
</protein>
<comment type="caution">
    <text evidence="2">The sequence shown here is derived from an EMBL/GenBank/DDBJ whole genome shotgun (WGS) entry which is preliminary data.</text>
</comment>
<proteinExistence type="predicted"/>
<evidence type="ECO:0000313" key="3">
    <source>
        <dbReference type="Proteomes" id="UP000708208"/>
    </source>
</evidence>
<accession>A0A8J2JBG3</accession>
<dbReference type="AlphaFoldDB" id="A0A8J2JBG3"/>
<keyword evidence="1" id="KW-1133">Transmembrane helix</keyword>
<sequence>MITYMNQALGTRSYFKESVLPPSTDHRVVRAHLIVSASQSFFQGLMVAAEGTKTHYVYSYTPEAYRNAVTLGIWGLYAYYRVISNFTSGYFHVFSAVFHVQTCKQILQYRDKHLESLGRSLKSYRMLQILNSLFNESFSKVFIPVSMVFLAINVILGNFGTLRFFGEMEFNLYMNFPLFSLMMLIFVFTFYPNNAKVFDESLSAPTKLMMSYVRPSPTSEERDRYRIGRKQGTEEEINVTSSAVVSRNTPRVNTEVAKAWTLKEIQCIARSMPIIAVRIGSFSPIKRSTVVSFFDFLLGNTISALLTWK</sequence>
<dbReference type="EMBL" id="CAJVCH010019503">
    <property type="protein sequence ID" value="CAG7687325.1"/>
    <property type="molecule type" value="Genomic_DNA"/>
</dbReference>
<name>A0A8J2JBG3_9HEXA</name>
<gene>
    <name evidence="2" type="ORF">AFUS01_LOCUS3258</name>
</gene>
<dbReference type="Proteomes" id="UP000708208">
    <property type="component" value="Unassembled WGS sequence"/>
</dbReference>
<feature type="transmembrane region" description="Helical" evidence="1">
    <location>
        <begin position="172"/>
        <end position="191"/>
    </location>
</feature>